<evidence type="ECO:0000256" key="5">
    <source>
        <dbReference type="SAM" id="SignalP"/>
    </source>
</evidence>
<feature type="signal peptide" evidence="5">
    <location>
        <begin position="1"/>
        <end position="20"/>
    </location>
</feature>
<dbReference type="PRINTS" id="PR01021">
    <property type="entry name" value="OMPADOMAIN"/>
</dbReference>
<dbReference type="SUPFAM" id="SSF103088">
    <property type="entry name" value="OmpA-like"/>
    <property type="match status" value="1"/>
</dbReference>
<dbReference type="InterPro" id="IPR036737">
    <property type="entry name" value="OmpA-like_sf"/>
</dbReference>
<sequence length="523" mass="55926">MTRLCVFFIASVVFAASAFANPAINGSTGLIGVPSAETLDAGNICIGAWGISTARDSDNALTVPVALTLGIGTFWELYGSYPNLLFNGDEEKTGQGYAELGSKLRVIGKRSSPLKVAVDLFVQRQISEDAAVDGTTSAGGRVIASYAADRVGVHAYAGYLTAGSPEGKEFDNEILYGLGAEYSPALRVRLTAELTGNTSRDPALSDSLEGLLGFQYYLSPHLTLNLAGAVGLSDGSPDWRAVFGLTACQGVGSYVKPVPRLGQGLDPLDEQKKKEPVKIRKIIPISSLLVSSLAPREPANKLEVSIDPGKEEITIKPYGQVTIPAQPAAAKAVSAATHEEVSLTQGGEEVRLASRVSGALENSALEYTLARLEGITPLYSVDVKGQNIRVASESDGDISEKMRVYRKFRFPDVTFDFDQWSLSPEGKKSISEVAELIRKDTKWVYLRVDGHTDNVGSADYNMDLSLKRAVSVASYLVAREGIDAAKVFIKGLGKSAPLADNATADGRKLNRRCEILFLIPKDN</sequence>
<keyword evidence="5" id="KW-0732">Signal</keyword>
<dbReference type="InterPro" id="IPR050330">
    <property type="entry name" value="Bact_OuterMem_StrucFunc"/>
</dbReference>
<feature type="chain" id="PRO_5032720099" evidence="5">
    <location>
        <begin position="21"/>
        <end position="523"/>
    </location>
</feature>
<dbReference type="CDD" id="cd07185">
    <property type="entry name" value="OmpA_C-like"/>
    <property type="match status" value="1"/>
</dbReference>
<evidence type="ECO:0000256" key="3">
    <source>
        <dbReference type="ARBA" id="ARBA00023237"/>
    </source>
</evidence>
<comment type="caution">
    <text evidence="7">The sequence shown here is derived from an EMBL/GenBank/DDBJ whole genome shotgun (WGS) entry which is preliminary data.</text>
</comment>
<evidence type="ECO:0000256" key="1">
    <source>
        <dbReference type="ARBA" id="ARBA00004442"/>
    </source>
</evidence>
<dbReference type="Pfam" id="PF00691">
    <property type="entry name" value="OmpA"/>
    <property type="match status" value="1"/>
</dbReference>
<proteinExistence type="predicted"/>
<dbReference type="InterPro" id="IPR006665">
    <property type="entry name" value="OmpA-like"/>
</dbReference>
<name>A0A831XME6_GEOME</name>
<dbReference type="GO" id="GO:0009279">
    <property type="term" value="C:cell outer membrane"/>
    <property type="evidence" value="ECO:0007669"/>
    <property type="project" value="UniProtKB-SubCell"/>
</dbReference>
<dbReference type="PANTHER" id="PTHR30329">
    <property type="entry name" value="STATOR ELEMENT OF FLAGELLAR MOTOR COMPLEX"/>
    <property type="match status" value="1"/>
</dbReference>
<gene>
    <name evidence="7" type="ORF">ENQ87_12120</name>
</gene>
<evidence type="ECO:0000256" key="2">
    <source>
        <dbReference type="ARBA" id="ARBA00023136"/>
    </source>
</evidence>
<protein>
    <submittedName>
        <fullName evidence="7">OmpA family protein</fullName>
    </submittedName>
</protein>
<evidence type="ECO:0000313" key="7">
    <source>
        <dbReference type="EMBL" id="HEN43091.1"/>
    </source>
</evidence>
<reference evidence="7" key="1">
    <citation type="journal article" date="2020" name="mSystems">
        <title>Genome- and Community-Level Interaction Insights into Carbon Utilization and Element Cycling Functions of Hydrothermarchaeota in Hydrothermal Sediment.</title>
        <authorList>
            <person name="Zhou Z."/>
            <person name="Liu Y."/>
            <person name="Xu W."/>
            <person name="Pan J."/>
            <person name="Luo Z.H."/>
            <person name="Li M."/>
        </authorList>
    </citation>
    <scope>NUCLEOTIDE SEQUENCE [LARGE SCALE GENOMIC DNA]</scope>
    <source>
        <strain evidence="7">SpSt-349</strain>
    </source>
</reference>
<feature type="domain" description="OmpA-like" evidence="6">
    <location>
        <begin position="402"/>
        <end position="521"/>
    </location>
</feature>
<organism evidence="7">
    <name type="scientific">Geobacter metallireducens</name>
    <dbReference type="NCBI Taxonomy" id="28232"/>
    <lineage>
        <taxon>Bacteria</taxon>
        <taxon>Pseudomonadati</taxon>
        <taxon>Thermodesulfobacteriota</taxon>
        <taxon>Desulfuromonadia</taxon>
        <taxon>Geobacterales</taxon>
        <taxon>Geobacteraceae</taxon>
        <taxon>Geobacter</taxon>
    </lineage>
</organism>
<dbReference type="Gene3D" id="3.30.1330.60">
    <property type="entry name" value="OmpA-like domain"/>
    <property type="match status" value="1"/>
</dbReference>
<dbReference type="InterPro" id="IPR006664">
    <property type="entry name" value="OMP_bac"/>
</dbReference>
<dbReference type="PROSITE" id="PS51123">
    <property type="entry name" value="OMPA_2"/>
    <property type="match status" value="1"/>
</dbReference>
<evidence type="ECO:0000256" key="4">
    <source>
        <dbReference type="PROSITE-ProRule" id="PRU00473"/>
    </source>
</evidence>
<evidence type="ECO:0000259" key="6">
    <source>
        <dbReference type="PROSITE" id="PS51123"/>
    </source>
</evidence>
<dbReference type="EMBL" id="DSOV01000054">
    <property type="protein sequence ID" value="HEN43091.1"/>
    <property type="molecule type" value="Genomic_DNA"/>
</dbReference>
<accession>A0A831XME6</accession>
<keyword evidence="2 4" id="KW-0472">Membrane</keyword>
<comment type="subcellular location">
    <subcellularLocation>
        <location evidence="1">Cell outer membrane</location>
    </subcellularLocation>
</comment>
<dbReference type="AlphaFoldDB" id="A0A831XME6"/>
<dbReference type="PANTHER" id="PTHR30329:SF21">
    <property type="entry name" value="LIPOPROTEIN YIAD-RELATED"/>
    <property type="match status" value="1"/>
</dbReference>
<keyword evidence="3" id="KW-0998">Cell outer membrane</keyword>